<evidence type="ECO:0000313" key="1">
    <source>
        <dbReference type="EMBL" id="CAK7275011.1"/>
    </source>
</evidence>
<evidence type="ECO:0000313" key="2">
    <source>
        <dbReference type="Proteomes" id="UP001642501"/>
    </source>
</evidence>
<name>A0ABP0E6G5_9PEZI</name>
<reference evidence="1 2" key="1">
    <citation type="submission" date="2024-01" db="EMBL/GenBank/DDBJ databases">
        <authorList>
            <person name="Allen C."/>
            <person name="Tagirdzhanova G."/>
        </authorList>
    </citation>
    <scope>NUCLEOTIDE SEQUENCE [LARGE SCALE GENOMIC DNA]</scope>
    <source>
        <strain evidence="1 2">CBS 573.63</strain>
    </source>
</reference>
<proteinExistence type="predicted"/>
<comment type="caution">
    <text evidence="1">The sequence shown here is derived from an EMBL/GenBank/DDBJ whole genome shotgun (WGS) entry which is preliminary data.</text>
</comment>
<keyword evidence="2" id="KW-1185">Reference proteome</keyword>
<protein>
    <submittedName>
        <fullName evidence="1">Uncharacterized protein</fullName>
    </submittedName>
</protein>
<sequence>MSVCNRVLTLSSGKAHAVLMALERLALASVRYRLTHRCGAPWGSLCVVAAEDEAEEEELGVMVAEEKVVDALSPSLLVLLPSCKGMMGRRVEAAVSSWDRDGSMVMLRAV</sequence>
<organism evidence="1 2">
    <name type="scientific">Sporothrix epigloea</name>
    <dbReference type="NCBI Taxonomy" id="1892477"/>
    <lineage>
        <taxon>Eukaryota</taxon>
        <taxon>Fungi</taxon>
        <taxon>Dikarya</taxon>
        <taxon>Ascomycota</taxon>
        <taxon>Pezizomycotina</taxon>
        <taxon>Sordariomycetes</taxon>
        <taxon>Sordariomycetidae</taxon>
        <taxon>Ophiostomatales</taxon>
        <taxon>Ophiostomataceae</taxon>
        <taxon>Sporothrix</taxon>
    </lineage>
</organism>
<gene>
    <name evidence="1" type="ORF">SEPCBS57363_006459</name>
</gene>
<accession>A0ABP0E6G5</accession>
<dbReference type="Proteomes" id="UP001642501">
    <property type="component" value="Unassembled WGS sequence"/>
</dbReference>
<dbReference type="EMBL" id="CAWUOM010000195">
    <property type="protein sequence ID" value="CAK7275011.1"/>
    <property type="molecule type" value="Genomic_DNA"/>
</dbReference>